<keyword evidence="3" id="KW-0378">Hydrolase</keyword>
<comment type="caution">
    <text evidence="10">The sequence shown here is derived from an EMBL/GenBank/DDBJ whole genome shotgun (WGS) entry which is preliminary data.</text>
</comment>
<proteinExistence type="inferred from homology"/>
<sequence length="968" mass="108876">MALDDIAPAPARKTLDPSRYLVLIRRGEPGSPFEDKTHEVLGFRHDGDRTHIEHTRPAGSKSYSYPQARVRVLTDPAVSPPGPRRYRFHVHGHGRPIRATRILTFHDPHDGSTWLRPVTGDDRPQRARHHLEIARIAADGGTTASAGPVLRYWKQIVDRLPDKEGQPDPLRRPFGQMLEFLDDESALSAYLNRRPVQETPPDGAVIYPFGINLSQREAVHRALTHSVSVIHGPPGTGKTQTILNIIANLVRRPGTTVGVVSFNNPAVENVGEKLTGLGYPFLIADVGRKQKRERFAAGIGEPRALRSVHVADHRRQAGARGPDGREPAGPASDARLAEMDADLTALQEYDRERAEKAHLLAQLEVERRHFREHLDRHEVPPLQELPLLWTSSRRILGLLVDGGLAPLARTRLQRLTRWLRRYFVHGLVRPLDTADIDVVLQLQAAFYEERTAELRRRIARLDRLLARRKFRDLGERLTETSLATFAADVAGQRLPAPDVPPAPSYRLTRNLLEEFPVVLSTCHALRDSLPHGVLLDYVIIDEASQVDLATAALAMSLARRVVVVGDRHQLQPIVKEEVVRGLRPPSPDTDYATRSILTSVLERYGDAVPDTLLREHYRCDPAIIEYCNRKFYDGELIPFTKSRAGLPTPAMLVHRTPEGNHMRASQGSGTSNQREISVSQQVMDTFLGHVPAGGRAVIAPFRRHADLAATDLRPLTDADTVHKYQGRDRQAVVLNTVIDETWRGQRRLEFVDDPRLVNVAVSRAVDHFVLVTDSDMLPRSRNIRDLVEYIRYLDPGAVGQSDIVSIFDLLYAEYSERLRPLARRVLRNRADSPAEDITWTVLEDLLAEDRYQGLEIATQYRVKNLVPDPGVLTERERKFVRHSRTSVDFLVYNRVGNRPLLAIEVDGWAFHADSPEQLRRDALKDEILRKIGLPLQRLPTTGDREIPRIRAALAAALIARRPAPRAGS</sequence>
<dbReference type="InterPro" id="IPR024402">
    <property type="entry name" value="DUF2726"/>
</dbReference>
<reference evidence="10 11" key="1">
    <citation type="journal article" date="2019" name="Int. J. Syst. Evol. Microbiol.">
        <title>The Global Catalogue of Microorganisms (GCM) 10K type strain sequencing project: providing services to taxonomists for standard genome sequencing and annotation.</title>
        <authorList>
            <consortium name="The Broad Institute Genomics Platform"/>
            <consortium name="The Broad Institute Genome Sequencing Center for Infectious Disease"/>
            <person name="Wu L."/>
            <person name="Ma J."/>
        </authorList>
    </citation>
    <scope>NUCLEOTIDE SEQUENCE [LARGE SCALE GENOMIC DNA]</scope>
    <source>
        <strain evidence="10 11">JCM 14326</strain>
    </source>
</reference>
<keyword evidence="4" id="KW-0347">Helicase</keyword>
<dbReference type="RefSeq" id="WP_344101004.1">
    <property type="nucleotide sequence ID" value="NZ_BAAANL010000002.1"/>
</dbReference>
<dbReference type="InterPro" id="IPR041677">
    <property type="entry name" value="DNA2/NAM7_AAA_11"/>
</dbReference>
<protein>
    <submittedName>
        <fullName evidence="10">AAA domain-containing protein</fullName>
    </submittedName>
</protein>
<evidence type="ECO:0000259" key="9">
    <source>
        <dbReference type="Pfam" id="PF13087"/>
    </source>
</evidence>
<keyword evidence="11" id="KW-1185">Reference proteome</keyword>
<evidence type="ECO:0000256" key="1">
    <source>
        <dbReference type="ARBA" id="ARBA00007913"/>
    </source>
</evidence>
<evidence type="ECO:0000259" key="7">
    <source>
        <dbReference type="Pfam" id="PF10881"/>
    </source>
</evidence>
<evidence type="ECO:0000256" key="4">
    <source>
        <dbReference type="ARBA" id="ARBA00022806"/>
    </source>
</evidence>
<gene>
    <name evidence="10" type="ORF">GCM10009751_14090</name>
</gene>
<evidence type="ECO:0000256" key="2">
    <source>
        <dbReference type="ARBA" id="ARBA00022741"/>
    </source>
</evidence>
<evidence type="ECO:0000313" key="10">
    <source>
        <dbReference type="EMBL" id="GAA1857805.1"/>
    </source>
</evidence>
<evidence type="ECO:0000259" key="8">
    <source>
        <dbReference type="Pfam" id="PF13086"/>
    </source>
</evidence>
<dbReference type="Gene3D" id="3.40.50.300">
    <property type="entry name" value="P-loop containing nucleotide triphosphate hydrolases"/>
    <property type="match status" value="2"/>
</dbReference>
<comment type="similarity">
    <text evidence="1">Belongs to the DNA2/NAM7 helicase family.</text>
</comment>
<dbReference type="CDD" id="cd18808">
    <property type="entry name" value="SF1_C_Upf1"/>
    <property type="match status" value="1"/>
</dbReference>
<accession>A0ABN2N9A1</accession>
<feature type="region of interest" description="Disordered" evidence="6">
    <location>
        <begin position="310"/>
        <end position="332"/>
    </location>
</feature>
<dbReference type="InterPro" id="IPR027417">
    <property type="entry name" value="P-loop_NTPase"/>
</dbReference>
<evidence type="ECO:0000256" key="6">
    <source>
        <dbReference type="SAM" id="MobiDB-lite"/>
    </source>
</evidence>
<keyword evidence="5" id="KW-0067">ATP-binding</keyword>
<evidence type="ECO:0000256" key="3">
    <source>
        <dbReference type="ARBA" id="ARBA00022801"/>
    </source>
</evidence>
<dbReference type="InterPro" id="IPR047187">
    <property type="entry name" value="SF1_C_Upf1"/>
</dbReference>
<name>A0ABN2N9A1_9MICO</name>
<keyword evidence="2" id="KW-0547">Nucleotide-binding</keyword>
<dbReference type="PANTHER" id="PTHR43788:SF8">
    <property type="entry name" value="DNA-BINDING PROTEIN SMUBP-2"/>
    <property type="match status" value="1"/>
</dbReference>
<dbReference type="InterPro" id="IPR050534">
    <property type="entry name" value="Coronavir_polyprotein_1ab"/>
</dbReference>
<dbReference type="CDD" id="cd17934">
    <property type="entry name" value="DEXXQc_Upf1-like"/>
    <property type="match status" value="1"/>
</dbReference>
<dbReference type="Pfam" id="PF13086">
    <property type="entry name" value="AAA_11"/>
    <property type="match status" value="1"/>
</dbReference>
<organism evidence="10 11">
    <name type="scientific">Myceligenerans crystallogenes</name>
    <dbReference type="NCBI Taxonomy" id="316335"/>
    <lineage>
        <taxon>Bacteria</taxon>
        <taxon>Bacillati</taxon>
        <taxon>Actinomycetota</taxon>
        <taxon>Actinomycetes</taxon>
        <taxon>Micrococcales</taxon>
        <taxon>Promicromonosporaceae</taxon>
        <taxon>Myceligenerans</taxon>
    </lineage>
</organism>
<evidence type="ECO:0000313" key="11">
    <source>
        <dbReference type="Proteomes" id="UP001501094"/>
    </source>
</evidence>
<dbReference type="EMBL" id="BAAANL010000002">
    <property type="protein sequence ID" value="GAA1857805.1"/>
    <property type="molecule type" value="Genomic_DNA"/>
</dbReference>
<dbReference type="Pfam" id="PF13087">
    <property type="entry name" value="AAA_12"/>
    <property type="match status" value="1"/>
</dbReference>
<dbReference type="SUPFAM" id="SSF52540">
    <property type="entry name" value="P-loop containing nucleoside triphosphate hydrolases"/>
    <property type="match status" value="1"/>
</dbReference>
<feature type="domain" description="DNA2/NAM7 helicase-like C-terminal" evidence="9">
    <location>
        <begin position="599"/>
        <end position="774"/>
    </location>
</feature>
<feature type="domain" description="DNA2/NAM7 helicase helicase" evidence="8">
    <location>
        <begin position="211"/>
        <end position="575"/>
    </location>
</feature>
<feature type="domain" description="DUF2726" evidence="7">
    <location>
        <begin position="836"/>
        <end position="954"/>
    </location>
</feature>
<dbReference type="Pfam" id="PF10881">
    <property type="entry name" value="DUF2726"/>
    <property type="match status" value="1"/>
</dbReference>
<dbReference type="PANTHER" id="PTHR43788">
    <property type="entry name" value="DNA2/NAM7 HELICASE FAMILY MEMBER"/>
    <property type="match status" value="1"/>
</dbReference>
<dbReference type="InterPro" id="IPR041679">
    <property type="entry name" value="DNA2/NAM7-like_C"/>
</dbReference>
<evidence type="ECO:0000256" key="5">
    <source>
        <dbReference type="ARBA" id="ARBA00022840"/>
    </source>
</evidence>
<dbReference type="Proteomes" id="UP001501094">
    <property type="component" value="Unassembled WGS sequence"/>
</dbReference>